<reference evidence="9 10" key="1">
    <citation type="submission" date="2018-08" db="EMBL/GenBank/DDBJ databases">
        <title>Draft genome of the lignicolous fungus Coniochaeta pulveracea.</title>
        <authorList>
            <person name="Borstlap C.J."/>
            <person name="De Witt R.N."/>
            <person name="Botha A."/>
            <person name="Volschenk H."/>
        </authorList>
    </citation>
    <scope>NUCLEOTIDE SEQUENCE [LARGE SCALE GENOMIC DNA]</scope>
    <source>
        <strain evidence="9 10">CAB683</strain>
    </source>
</reference>
<dbReference type="PROSITE" id="PS50048">
    <property type="entry name" value="ZN2_CY6_FUNGAL_2"/>
    <property type="match status" value="1"/>
</dbReference>
<dbReference type="GO" id="GO:0000981">
    <property type="term" value="F:DNA-binding transcription factor activity, RNA polymerase II-specific"/>
    <property type="evidence" value="ECO:0007669"/>
    <property type="project" value="InterPro"/>
</dbReference>
<evidence type="ECO:0000256" key="3">
    <source>
        <dbReference type="ARBA" id="ARBA00023015"/>
    </source>
</evidence>
<dbReference type="Pfam" id="PF04082">
    <property type="entry name" value="Fungal_trans"/>
    <property type="match status" value="1"/>
</dbReference>
<dbReference type="GO" id="GO:0008270">
    <property type="term" value="F:zinc ion binding"/>
    <property type="evidence" value="ECO:0007669"/>
    <property type="project" value="InterPro"/>
</dbReference>
<evidence type="ECO:0000256" key="2">
    <source>
        <dbReference type="ARBA" id="ARBA00022833"/>
    </source>
</evidence>
<dbReference type="InterPro" id="IPR036864">
    <property type="entry name" value="Zn2-C6_fun-type_DNA-bd_sf"/>
</dbReference>
<keyword evidence="6" id="KW-0539">Nucleus</keyword>
<dbReference type="InterPro" id="IPR007219">
    <property type="entry name" value="XnlR_reg_dom"/>
</dbReference>
<dbReference type="PROSITE" id="PS00463">
    <property type="entry name" value="ZN2_CY6_FUNGAL_1"/>
    <property type="match status" value="1"/>
</dbReference>
<evidence type="ECO:0000256" key="7">
    <source>
        <dbReference type="SAM" id="MobiDB-lite"/>
    </source>
</evidence>
<dbReference type="InterPro" id="IPR052073">
    <property type="entry name" value="Amide_Lactam_Regulators"/>
</dbReference>
<feature type="region of interest" description="Disordered" evidence="7">
    <location>
        <begin position="173"/>
        <end position="211"/>
    </location>
</feature>
<sequence length="738" mass="82722">MLDDNNGRITKPRSRQACNRCHARRVRCDASVQGIPCSGCIASNLSGACRLIESRKGRDGSGRFSTRTNSSGSVTRSQPPAGPESETRSTTLAVSPDSTVQEQQGSIEAGQGADEPELIQRPASEADQWSKIVSQDVVRSMKDSRRITYVGESWNLSYMMQWKSHAAALNDSNDSRFQHTSPSETTDGDSPCFHIPMPSQQDTRSSRPANQFGTRQDQILPSHVQLAMIDAYFAYHHVHYPIVAEQEFQASLADKSVSPLLLSAVLYAGAIHVSDQVIYRAGFDSRQVCLKKLYHHSKMIFFTDDENAEICDQLSRVQTAFLLHHMWLSPNSTMDCWNWLSLTVRLAQNMGMHRSTTRTSMAEEDKKLWKRIWWSLYARDTQLASGVGKPLIINDLDCDVEPLSENDFEIRHSPEMRMFVIEQARLAVVCRQVIRSRFAPGIKDQAEDEHSKKELMTSLIAWRESLPEVLQYGRTRDPCHTPLQAPLIHVLYNNILLLVHRPRFVPSNTQTAMQNENASWKIVHEAAGAITDITGYIMNYKSMYHCPIFYTSALFGAMTMHAIRGRAAEHQLGLCMVAMRTLGAMYTNAEWVRTIFQKLSEKTRSFISAAPSGAPTRSSSPARDKDGKQASVISPPLLSPLASDTQPGPAGSMQEIRYPELARGIGVEIYSHMEHHDHGPMLFPHVNPLGHPILPAFSMPEDLETNSLESGLEVSWRDLACLDGHFSNPFIFSTSFRM</sequence>
<keyword evidence="4" id="KW-0238">DNA-binding</keyword>
<accession>A0A420XWT3</accession>
<organism evidence="9 10">
    <name type="scientific">Coniochaeta pulveracea</name>
    <dbReference type="NCBI Taxonomy" id="177199"/>
    <lineage>
        <taxon>Eukaryota</taxon>
        <taxon>Fungi</taxon>
        <taxon>Dikarya</taxon>
        <taxon>Ascomycota</taxon>
        <taxon>Pezizomycotina</taxon>
        <taxon>Sordariomycetes</taxon>
        <taxon>Sordariomycetidae</taxon>
        <taxon>Coniochaetales</taxon>
        <taxon>Coniochaetaceae</taxon>
        <taxon>Coniochaeta</taxon>
    </lineage>
</organism>
<dbReference type="SMART" id="SM00906">
    <property type="entry name" value="Fungal_trans"/>
    <property type="match status" value="1"/>
</dbReference>
<evidence type="ECO:0000313" key="9">
    <source>
        <dbReference type="EMBL" id="RKU40009.1"/>
    </source>
</evidence>
<feature type="region of interest" description="Disordered" evidence="7">
    <location>
        <begin position="56"/>
        <end position="115"/>
    </location>
</feature>
<evidence type="ECO:0000256" key="5">
    <source>
        <dbReference type="ARBA" id="ARBA00023163"/>
    </source>
</evidence>
<dbReference type="CDD" id="cd00067">
    <property type="entry name" value="GAL4"/>
    <property type="match status" value="1"/>
</dbReference>
<keyword evidence="3" id="KW-0805">Transcription regulation</keyword>
<evidence type="ECO:0000313" key="10">
    <source>
        <dbReference type="Proteomes" id="UP000275385"/>
    </source>
</evidence>
<evidence type="ECO:0000256" key="6">
    <source>
        <dbReference type="ARBA" id="ARBA00023242"/>
    </source>
</evidence>
<dbReference type="EMBL" id="QVQW01000127">
    <property type="protein sequence ID" value="RKU40009.1"/>
    <property type="molecule type" value="Genomic_DNA"/>
</dbReference>
<evidence type="ECO:0000256" key="4">
    <source>
        <dbReference type="ARBA" id="ARBA00023125"/>
    </source>
</evidence>
<dbReference type="PANTHER" id="PTHR47171:SF1">
    <property type="entry name" value="ZN(II)2CYS6 TRANSCRIPTION FACTOR (EUROFUNG)"/>
    <property type="match status" value="1"/>
</dbReference>
<dbReference type="GO" id="GO:0003677">
    <property type="term" value="F:DNA binding"/>
    <property type="evidence" value="ECO:0007669"/>
    <property type="project" value="UniProtKB-KW"/>
</dbReference>
<dbReference type="SUPFAM" id="SSF57701">
    <property type="entry name" value="Zn2/Cys6 DNA-binding domain"/>
    <property type="match status" value="1"/>
</dbReference>
<feature type="domain" description="Zn(2)-C6 fungal-type" evidence="8">
    <location>
        <begin position="17"/>
        <end position="51"/>
    </location>
</feature>
<proteinExistence type="predicted"/>
<name>A0A420XWT3_9PEZI</name>
<keyword evidence="10" id="KW-1185">Reference proteome</keyword>
<feature type="region of interest" description="Disordered" evidence="7">
    <location>
        <begin position="607"/>
        <end position="653"/>
    </location>
</feature>
<evidence type="ECO:0000256" key="1">
    <source>
        <dbReference type="ARBA" id="ARBA00022723"/>
    </source>
</evidence>
<keyword evidence="5" id="KW-0804">Transcription</keyword>
<dbReference type="OrthoDB" id="2110361at2759"/>
<dbReference type="GO" id="GO:0006351">
    <property type="term" value="P:DNA-templated transcription"/>
    <property type="evidence" value="ECO:0007669"/>
    <property type="project" value="InterPro"/>
</dbReference>
<feature type="compositionally biased region" description="Polar residues" evidence="7">
    <location>
        <begin position="198"/>
        <end position="211"/>
    </location>
</feature>
<dbReference type="Proteomes" id="UP000275385">
    <property type="component" value="Unassembled WGS sequence"/>
</dbReference>
<dbReference type="CDD" id="cd12148">
    <property type="entry name" value="fungal_TF_MHR"/>
    <property type="match status" value="1"/>
</dbReference>
<dbReference type="Pfam" id="PF00172">
    <property type="entry name" value="Zn_clus"/>
    <property type="match status" value="1"/>
</dbReference>
<evidence type="ECO:0000259" key="8">
    <source>
        <dbReference type="PROSITE" id="PS50048"/>
    </source>
</evidence>
<dbReference type="InterPro" id="IPR001138">
    <property type="entry name" value="Zn2Cys6_DnaBD"/>
</dbReference>
<gene>
    <name evidence="9" type="ORF">DL546_000794</name>
</gene>
<protein>
    <recommendedName>
        <fullName evidence="8">Zn(2)-C6 fungal-type domain-containing protein</fullName>
    </recommendedName>
</protein>
<feature type="compositionally biased region" description="Polar residues" evidence="7">
    <location>
        <begin position="88"/>
        <end position="106"/>
    </location>
</feature>
<dbReference type="SMART" id="SM00066">
    <property type="entry name" value="GAL4"/>
    <property type="match status" value="1"/>
</dbReference>
<keyword evidence="1" id="KW-0479">Metal-binding</keyword>
<dbReference type="AlphaFoldDB" id="A0A420XWT3"/>
<comment type="caution">
    <text evidence="9">The sequence shown here is derived from an EMBL/GenBank/DDBJ whole genome shotgun (WGS) entry which is preliminary data.</text>
</comment>
<dbReference type="PANTHER" id="PTHR47171">
    <property type="entry name" value="FARA-RELATED"/>
    <property type="match status" value="1"/>
</dbReference>
<feature type="compositionally biased region" description="Polar residues" evidence="7">
    <location>
        <begin position="63"/>
        <end position="78"/>
    </location>
</feature>
<keyword evidence="2" id="KW-0862">Zinc</keyword>